<organism evidence="1 2">
    <name type="scientific">Plakobranchus ocellatus</name>
    <dbReference type="NCBI Taxonomy" id="259542"/>
    <lineage>
        <taxon>Eukaryota</taxon>
        <taxon>Metazoa</taxon>
        <taxon>Spiralia</taxon>
        <taxon>Lophotrochozoa</taxon>
        <taxon>Mollusca</taxon>
        <taxon>Gastropoda</taxon>
        <taxon>Heterobranchia</taxon>
        <taxon>Euthyneura</taxon>
        <taxon>Panpulmonata</taxon>
        <taxon>Sacoglossa</taxon>
        <taxon>Placobranchoidea</taxon>
        <taxon>Plakobranchidae</taxon>
        <taxon>Plakobranchus</taxon>
    </lineage>
</organism>
<proteinExistence type="predicted"/>
<name>A0AAV4BCH7_9GAST</name>
<dbReference type="EMBL" id="BLXT01004716">
    <property type="protein sequence ID" value="GFO16785.1"/>
    <property type="molecule type" value="Genomic_DNA"/>
</dbReference>
<keyword evidence="2" id="KW-1185">Reference proteome</keyword>
<evidence type="ECO:0000313" key="1">
    <source>
        <dbReference type="EMBL" id="GFO16785.1"/>
    </source>
</evidence>
<comment type="caution">
    <text evidence="1">The sequence shown here is derived from an EMBL/GenBank/DDBJ whole genome shotgun (WGS) entry which is preliminary data.</text>
</comment>
<dbReference type="AlphaFoldDB" id="A0AAV4BCH7"/>
<gene>
    <name evidence="1" type="ORF">PoB_004329000</name>
</gene>
<dbReference type="Proteomes" id="UP000735302">
    <property type="component" value="Unassembled WGS sequence"/>
</dbReference>
<accession>A0AAV4BCH7</accession>
<sequence>MRSKELESPASMTLIRMSACVAALTQPSLLGESHSGRGLLDDRQITSDQEDFYAAARHIREVADNTINFTLFSGCSRAVTVV</sequence>
<reference evidence="1 2" key="1">
    <citation type="journal article" date="2021" name="Elife">
        <title>Chloroplast acquisition without the gene transfer in kleptoplastic sea slugs, Plakobranchus ocellatus.</title>
        <authorList>
            <person name="Maeda T."/>
            <person name="Takahashi S."/>
            <person name="Yoshida T."/>
            <person name="Shimamura S."/>
            <person name="Takaki Y."/>
            <person name="Nagai Y."/>
            <person name="Toyoda A."/>
            <person name="Suzuki Y."/>
            <person name="Arimoto A."/>
            <person name="Ishii H."/>
            <person name="Satoh N."/>
            <person name="Nishiyama T."/>
            <person name="Hasebe M."/>
            <person name="Maruyama T."/>
            <person name="Minagawa J."/>
            <person name="Obokata J."/>
            <person name="Shigenobu S."/>
        </authorList>
    </citation>
    <scope>NUCLEOTIDE SEQUENCE [LARGE SCALE GENOMIC DNA]</scope>
</reference>
<evidence type="ECO:0000313" key="2">
    <source>
        <dbReference type="Proteomes" id="UP000735302"/>
    </source>
</evidence>
<protein>
    <submittedName>
        <fullName evidence="1">Uncharacterized protein</fullName>
    </submittedName>
</protein>